<evidence type="ECO:0000256" key="5">
    <source>
        <dbReference type="ARBA" id="ARBA00023163"/>
    </source>
</evidence>
<dbReference type="InterPro" id="IPR013249">
    <property type="entry name" value="RNA_pol_sigma70_r4_t2"/>
</dbReference>
<dbReference type="RefSeq" id="WP_114590177.1">
    <property type="nucleotide sequence ID" value="NZ_CP031165.1"/>
</dbReference>
<dbReference type="Pfam" id="PF08281">
    <property type="entry name" value="Sigma70_r4_2"/>
    <property type="match status" value="1"/>
</dbReference>
<dbReference type="InterPro" id="IPR013324">
    <property type="entry name" value="RNA_pol_sigma_r3/r4-like"/>
</dbReference>
<dbReference type="CDD" id="cd06171">
    <property type="entry name" value="Sigma70_r4"/>
    <property type="match status" value="1"/>
</dbReference>
<feature type="domain" description="RNA polymerase sigma-70 region 2" evidence="6">
    <location>
        <begin position="15"/>
        <end position="74"/>
    </location>
</feature>
<keyword evidence="9" id="KW-1185">Reference proteome</keyword>
<accession>A0A346XT13</accession>
<protein>
    <submittedName>
        <fullName evidence="8">Putative RNA polymerase ECF-subfamily sigma factor</fullName>
    </submittedName>
</protein>
<dbReference type="InterPro" id="IPR014284">
    <property type="entry name" value="RNA_pol_sigma-70_dom"/>
</dbReference>
<evidence type="ECO:0000259" key="7">
    <source>
        <dbReference type="Pfam" id="PF08281"/>
    </source>
</evidence>
<name>A0A346XT13_9ACTN</name>
<dbReference type="KEGG" id="euz:DVS28_a0658"/>
<dbReference type="AlphaFoldDB" id="A0A346XT13"/>
<keyword evidence="2" id="KW-0805">Transcription regulation</keyword>
<evidence type="ECO:0000313" key="8">
    <source>
        <dbReference type="EMBL" id="AXV05360.1"/>
    </source>
</evidence>
<evidence type="ECO:0000256" key="2">
    <source>
        <dbReference type="ARBA" id="ARBA00023015"/>
    </source>
</evidence>
<comment type="similarity">
    <text evidence="1">Belongs to the sigma-70 factor family. ECF subfamily.</text>
</comment>
<dbReference type="EMBL" id="CP031165">
    <property type="protein sequence ID" value="AXV05360.1"/>
    <property type="molecule type" value="Genomic_DNA"/>
</dbReference>
<dbReference type="Proteomes" id="UP000264006">
    <property type="component" value="Chromosome"/>
</dbReference>
<dbReference type="Gene3D" id="1.10.1740.10">
    <property type="match status" value="1"/>
</dbReference>
<reference evidence="8 9" key="1">
    <citation type="submission" date="2018-09" db="EMBL/GenBank/DDBJ databases">
        <title>Complete genome sequence of Euzebya sp. DY32-46 isolated from seawater of Pacific Ocean.</title>
        <authorList>
            <person name="Xu L."/>
            <person name="Wu Y.-H."/>
            <person name="Xu X.-W."/>
        </authorList>
    </citation>
    <scope>NUCLEOTIDE SEQUENCE [LARGE SCALE GENOMIC DNA]</scope>
    <source>
        <strain evidence="8 9">DY32-46</strain>
    </source>
</reference>
<keyword evidence="3" id="KW-0731">Sigma factor</keyword>
<evidence type="ECO:0000256" key="3">
    <source>
        <dbReference type="ARBA" id="ARBA00023082"/>
    </source>
</evidence>
<dbReference type="SUPFAM" id="SSF88946">
    <property type="entry name" value="Sigma2 domain of RNA polymerase sigma factors"/>
    <property type="match status" value="1"/>
</dbReference>
<dbReference type="NCBIfam" id="TIGR02937">
    <property type="entry name" value="sigma70-ECF"/>
    <property type="match status" value="1"/>
</dbReference>
<dbReference type="Gene3D" id="1.10.10.10">
    <property type="entry name" value="Winged helix-like DNA-binding domain superfamily/Winged helix DNA-binding domain"/>
    <property type="match status" value="1"/>
</dbReference>
<dbReference type="InterPro" id="IPR013325">
    <property type="entry name" value="RNA_pol_sigma_r2"/>
</dbReference>
<dbReference type="GO" id="GO:0016987">
    <property type="term" value="F:sigma factor activity"/>
    <property type="evidence" value="ECO:0007669"/>
    <property type="project" value="UniProtKB-KW"/>
</dbReference>
<evidence type="ECO:0000259" key="6">
    <source>
        <dbReference type="Pfam" id="PF04542"/>
    </source>
</evidence>
<proteinExistence type="inferred from homology"/>
<dbReference type="InterPro" id="IPR036388">
    <property type="entry name" value="WH-like_DNA-bd_sf"/>
</dbReference>
<gene>
    <name evidence="8" type="ORF">DVS28_a0658</name>
</gene>
<evidence type="ECO:0000313" key="9">
    <source>
        <dbReference type="Proteomes" id="UP000264006"/>
    </source>
</evidence>
<keyword evidence="4" id="KW-0238">DNA-binding</keyword>
<dbReference type="GO" id="GO:0003677">
    <property type="term" value="F:DNA binding"/>
    <property type="evidence" value="ECO:0007669"/>
    <property type="project" value="UniProtKB-KW"/>
</dbReference>
<keyword evidence="5" id="KW-0804">Transcription</keyword>
<dbReference type="SUPFAM" id="SSF88659">
    <property type="entry name" value="Sigma3 and sigma4 domains of RNA polymerase sigma factors"/>
    <property type="match status" value="1"/>
</dbReference>
<dbReference type="Pfam" id="PF04542">
    <property type="entry name" value="Sigma70_r2"/>
    <property type="match status" value="1"/>
</dbReference>
<organism evidence="8 9">
    <name type="scientific">Euzebya pacifica</name>
    <dbReference type="NCBI Taxonomy" id="1608957"/>
    <lineage>
        <taxon>Bacteria</taxon>
        <taxon>Bacillati</taxon>
        <taxon>Actinomycetota</taxon>
        <taxon>Nitriliruptoria</taxon>
        <taxon>Euzebyales</taxon>
    </lineage>
</organism>
<feature type="domain" description="RNA polymerase sigma factor 70 region 4 type 2" evidence="7">
    <location>
        <begin position="100"/>
        <end position="150"/>
    </location>
</feature>
<dbReference type="GO" id="GO:0006352">
    <property type="term" value="P:DNA-templated transcription initiation"/>
    <property type="evidence" value="ECO:0007669"/>
    <property type="project" value="InterPro"/>
</dbReference>
<sequence>MAEDVNAFCHAQWPGLVRTLTAMTGDMQRAQDLAQEAIARVILRWPRVRGMEHPGGYLFRIGMNLARDDLRARRDEPAHPVVADGVVDDHARRVALVLTLRQGLARLTPRQRTAVTLRHLGGLSVEESASAMGCRPGTVTALCHQAMRRLRADHDVMDLVGDER</sequence>
<dbReference type="OrthoDB" id="3678480at2"/>
<evidence type="ECO:0000256" key="4">
    <source>
        <dbReference type="ARBA" id="ARBA00023125"/>
    </source>
</evidence>
<dbReference type="InterPro" id="IPR039425">
    <property type="entry name" value="RNA_pol_sigma-70-like"/>
</dbReference>
<dbReference type="PANTHER" id="PTHR43133:SF50">
    <property type="entry name" value="ECF RNA POLYMERASE SIGMA FACTOR SIGM"/>
    <property type="match status" value="1"/>
</dbReference>
<dbReference type="InterPro" id="IPR007627">
    <property type="entry name" value="RNA_pol_sigma70_r2"/>
</dbReference>
<evidence type="ECO:0000256" key="1">
    <source>
        <dbReference type="ARBA" id="ARBA00010641"/>
    </source>
</evidence>
<dbReference type="PANTHER" id="PTHR43133">
    <property type="entry name" value="RNA POLYMERASE ECF-TYPE SIGMA FACTO"/>
    <property type="match status" value="1"/>
</dbReference>